<protein>
    <submittedName>
        <fullName evidence="3 5">Uncharacterized protein</fullName>
    </submittedName>
</protein>
<feature type="region of interest" description="Disordered" evidence="1">
    <location>
        <begin position="75"/>
        <end position="158"/>
    </location>
</feature>
<feature type="transmembrane region" description="Helical" evidence="2">
    <location>
        <begin position="46"/>
        <end position="64"/>
    </location>
</feature>
<reference evidence="3 5" key="1">
    <citation type="submission" date="2020-01" db="EMBL/GenBank/DDBJ databases">
        <authorList>
            <consortium name="DOE Joint Genome Institute"/>
            <person name="Haridas S."/>
            <person name="Albert R."/>
            <person name="Binder M."/>
            <person name="Bloem J."/>
            <person name="Labutti K."/>
            <person name="Salamov A."/>
            <person name="Andreopoulos B."/>
            <person name="Baker S.E."/>
            <person name="Barry K."/>
            <person name="Bills G."/>
            <person name="Bluhm B.H."/>
            <person name="Cannon C."/>
            <person name="Castanera R."/>
            <person name="Culley D.E."/>
            <person name="Daum C."/>
            <person name="Ezra D."/>
            <person name="Gonzalez J.B."/>
            <person name="Henrissat B."/>
            <person name="Kuo A."/>
            <person name="Liang C."/>
            <person name="Lipzen A."/>
            <person name="Lutzoni F."/>
            <person name="Magnuson J."/>
            <person name="Mondo S."/>
            <person name="Nolan M."/>
            <person name="Ohm R."/>
            <person name="Pangilinan J."/>
            <person name="Park H.-J."/>
            <person name="Ramirez L."/>
            <person name="Alfaro M."/>
            <person name="Sun H."/>
            <person name="Tritt A."/>
            <person name="Yoshinaga Y."/>
            <person name="Zwiers L.-H."/>
            <person name="Turgeon B.G."/>
            <person name="Goodwin S.B."/>
            <person name="Spatafora J.W."/>
            <person name="Crous P.W."/>
            <person name="Grigoriev I.V."/>
        </authorList>
    </citation>
    <scope>NUCLEOTIDE SEQUENCE</scope>
    <source>
        <strain evidence="3 5">CBS 781.70</strain>
    </source>
</reference>
<keyword evidence="2" id="KW-0812">Transmembrane</keyword>
<evidence type="ECO:0000256" key="2">
    <source>
        <dbReference type="SAM" id="Phobius"/>
    </source>
</evidence>
<proteinExistence type="predicted"/>
<reference evidence="5" key="3">
    <citation type="submission" date="2025-04" db="UniProtKB">
        <authorList>
            <consortium name="RefSeq"/>
        </authorList>
    </citation>
    <scope>IDENTIFICATION</scope>
    <source>
        <strain evidence="5">CBS 781.70</strain>
    </source>
</reference>
<name>A0A6G1G4I4_9PEZI</name>
<dbReference type="Proteomes" id="UP000504638">
    <property type="component" value="Unplaced"/>
</dbReference>
<keyword evidence="2" id="KW-1133">Transmembrane helix</keyword>
<feature type="compositionally biased region" description="Basic and acidic residues" evidence="1">
    <location>
        <begin position="135"/>
        <end position="146"/>
    </location>
</feature>
<dbReference type="AlphaFoldDB" id="A0A6G1G4I4"/>
<organism evidence="3">
    <name type="scientific">Eremomyces bilateralis CBS 781.70</name>
    <dbReference type="NCBI Taxonomy" id="1392243"/>
    <lineage>
        <taxon>Eukaryota</taxon>
        <taxon>Fungi</taxon>
        <taxon>Dikarya</taxon>
        <taxon>Ascomycota</taxon>
        <taxon>Pezizomycotina</taxon>
        <taxon>Dothideomycetes</taxon>
        <taxon>Dothideomycetes incertae sedis</taxon>
        <taxon>Eremomycetales</taxon>
        <taxon>Eremomycetaceae</taxon>
        <taxon>Eremomyces</taxon>
    </lineage>
</organism>
<reference evidence="5" key="2">
    <citation type="submission" date="2020-04" db="EMBL/GenBank/DDBJ databases">
        <authorList>
            <consortium name="NCBI Genome Project"/>
        </authorList>
    </citation>
    <scope>NUCLEOTIDE SEQUENCE</scope>
    <source>
        <strain evidence="5">CBS 781.70</strain>
    </source>
</reference>
<evidence type="ECO:0000313" key="3">
    <source>
        <dbReference type="EMBL" id="KAF1812974.1"/>
    </source>
</evidence>
<dbReference type="RefSeq" id="XP_033534605.1">
    <property type="nucleotide sequence ID" value="XM_033675279.1"/>
</dbReference>
<sequence length="158" mass="17200">MISSRSTIVLQRSAIHSSPLRLPISARRTYADASERIKGKKQGGPAPYIIGAVLFCVPLGYYLWSNASRTAAKEQAPLLPHQGSGDPMSGQKGPSNGVADQTIPLLSRNPDTSNKGEDAVETAKIVETIQSEQPTIRRESMRENQETRAYQDPINKPS</sequence>
<evidence type="ECO:0000313" key="5">
    <source>
        <dbReference type="RefSeq" id="XP_033534605.1"/>
    </source>
</evidence>
<accession>A0A6G1G4I4</accession>
<dbReference type="GeneID" id="54415849"/>
<keyword evidence="2" id="KW-0472">Membrane</keyword>
<dbReference type="EMBL" id="ML975156">
    <property type="protein sequence ID" value="KAF1812974.1"/>
    <property type="molecule type" value="Genomic_DNA"/>
</dbReference>
<keyword evidence="4" id="KW-1185">Reference proteome</keyword>
<evidence type="ECO:0000313" key="4">
    <source>
        <dbReference type="Proteomes" id="UP000504638"/>
    </source>
</evidence>
<gene>
    <name evidence="3 5" type="ORF">P152DRAFT_332257</name>
</gene>
<evidence type="ECO:0000256" key="1">
    <source>
        <dbReference type="SAM" id="MobiDB-lite"/>
    </source>
</evidence>